<gene>
    <name evidence="12" type="ORF">LCPAC304_02670</name>
</gene>
<dbReference type="InterPro" id="IPR007642">
    <property type="entry name" value="RNA_pol_Rpb2_2"/>
</dbReference>
<dbReference type="InterPro" id="IPR007120">
    <property type="entry name" value="DNA-dir_RNAP_su2_dom"/>
</dbReference>
<dbReference type="InterPro" id="IPR003587">
    <property type="entry name" value="Hint_dom_N"/>
</dbReference>
<protein>
    <recommendedName>
        <fullName evidence="2">DNA-directed RNA polymerase</fullName>
        <ecNumber evidence="2">2.7.7.6</ecNumber>
    </recommendedName>
</protein>
<evidence type="ECO:0000256" key="3">
    <source>
        <dbReference type="ARBA" id="ARBA00022478"/>
    </source>
</evidence>
<dbReference type="Gene3D" id="3.90.1800.10">
    <property type="entry name" value="RNA polymerase alpha subunit dimerisation domain"/>
    <property type="match status" value="1"/>
</dbReference>
<evidence type="ECO:0000256" key="4">
    <source>
        <dbReference type="ARBA" id="ARBA00022679"/>
    </source>
</evidence>
<dbReference type="PANTHER" id="PTHR20856">
    <property type="entry name" value="DNA-DIRECTED RNA POLYMERASE I SUBUNIT 2"/>
    <property type="match status" value="1"/>
</dbReference>
<dbReference type="Pfam" id="PF04561">
    <property type="entry name" value="RNA_pol_Rpb2_2"/>
    <property type="match status" value="1"/>
</dbReference>
<dbReference type="NCBIfam" id="TIGR01445">
    <property type="entry name" value="intein_Nterm"/>
    <property type="match status" value="2"/>
</dbReference>
<dbReference type="GO" id="GO:0003899">
    <property type="term" value="F:DNA-directed RNA polymerase activity"/>
    <property type="evidence" value="ECO:0007669"/>
    <property type="project" value="UniProtKB-EC"/>
</dbReference>
<dbReference type="Pfam" id="PF04560">
    <property type="entry name" value="RNA_pol_Rpb2_7"/>
    <property type="match status" value="1"/>
</dbReference>
<keyword evidence="5" id="KW-0548">Nucleotidyltransferase</keyword>
<feature type="domain" description="DOD-type homing endonuclease" evidence="11">
    <location>
        <begin position="773"/>
        <end position="936"/>
    </location>
</feature>
<evidence type="ECO:0000256" key="10">
    <source>
        <dbReference type="SAM" id="MobiDB-lite"/>
    </source>
</evidence>
<dbReference type="CDD" id="cd00081">
    <property type="entry name" value="Hint"/>
    <property type="match status" value="3"/>
</dbReference>
<dbReference type="InterPro" id="IPR007644">
    <property type="entry name" value="RNA_pol_bsu_protrusion"/>
</dbReference>
<evidence type="ECO:0000256" key="5">
    <source>
        <dbReference type="ARBA" id="ARBA00022695"/>
    </source>
</evidence>
<dbReference type="PROSITE" id="PS50817">
    <property type="entry name" value="INTEIN_N_TER"/>
    <property type="match status" value="3"/>
</dbReference>
<dbReference type="Pfam" id="PF04565">
    <property type="entry name" value="RNA_pol_Rpb2_3"/>
    <property type="match status" value="1"/>
</dbReference>
<dbReference type="Gene3D" id="3.10.28.10">
    <property type="entry name" value="Homing endonucleases"/>
    <property type="match status" value="2"/>
</dbReference>
<dbReference type="PROSITE" id="PS50819">
    <property type="entry name" value="INTEIN_ENDONUCLEASE"/>
    <property type="match status" value="1"/>
</dbReference>
<keyword evidence="7" id="KW-0651">Protein splicing</keyword>
<dbReference type="InterPro" id="IPR006141">
    <property type="entry name" value="Intein_N"/>
</dbReference>
<reference evidence="12" key="1">
    <citation type="journal article" date="2019" name="MBio">
        <title>Virus Genomes from Deep Sea Sediments Expand the Ocean Megavirome and Support Independent Origins of Viral Gigantism.</title>
        <authorList>
            <person name="Backstrom D."/>
            <person name="Yutin N."/>
            <person name="Jorgensen S.L."/>
            <person name="Dharamshi J."/>
            <person name="Homa F."/>
            <person name="Zaremba-Niedwiedzka K."/>
            <person name="Spang A."/>
            <person name="Wolf Y.I."/>
            <person name="Koonin E.V."/>
            <person name="Ettema T.J."/>
        </authorList>
    </citation>
    <scope>NUCLEOTIDE SEQUENCE</scope>
</reference>
<dbReference type="EMBL" id="MK500566">
    <property type="protein sequence ID" value="QBK91926.1"/>
    <property type="molecule type" value="Genomic_DNA"/>
</dbReference>
<dbReference type="SUPFAM" id="SSF64484">
    <property type="entry name" value="beta and beta-prime subunits of DNA dependent RNA-polymerase"/>
    <property type="match status" value="3"/>
</dbReference>
<keyword evidence="4" id="KW-0808">Transferase</keyword>
<dbReference type="NCBIfam" id="TIGR01443">
    <property type="entry name" value="intein_Cterm"/>
    <property type="match status" value="2"/>
</dbReference>
<dbReference type="Gene3D" id="2.40.50.150">
    <property type="match status" value="1"/>
</dbReference>
<dbReference type="SUPFAM" id="SSF55608">
    <property type="entry name" value="Homing endonucleases"/>
    <property type="match status" value="2"/>
</dbReference>
<dbReference type="InterPro" id="IPR027434">
    <property type="entry name" value="Homing_endonucl"/>
</dbReference>
<keyword evidence="6" id="KW-0068">Autocatalytic cleavage</keyword>
<dbReference type="InterPro" id="IPR015712">
    <property type="entry name" value="DNA-dir_RNA_pol_su2"/>
</dbReference>
<dbReference type="SMART" id="SM00306">
    <property type="entry name" value="HintN"/>
    <property type="match status" value="3"/>
</dbReference>
<feature type="region of interest" description="Disordered" evidence="10">
    <location>
        <begin position="328"/>
        <end position="347"/>
    </location>
</feature>
<dbReference type="InterPro" id="IPR003586">
    <property type="entry name" value="Hint_dom_C"/>
</dbReference>
<evidence type="ECO:0000259" key="11">
    <source>
        <dbReference type="PROSITE" id="PS50819"/>
    </source>
</evidence>
<dbReference type="Pfam" id="PF00562">
    <property type="entry name" value="RNA_pol_Rpb2_6"/>
    <property type="match status" value="1"/>
</dbReference>
<evidence type="ECO:0000256" key="8">
    <source>
        <dbReference type="ARBA" id="ARBA00023163"/>
    </source>
</evidence>
<dbReference type="GO" id="GO:0006351">
    <property type="term" value="P:DNA-templated transcription"/>
    <property type="evidence" value="ECO:0007669"/>
    <property type="project" value="InterPro"/>
</dbReference>
<dbReference type="InterPro" id="IPR037033">
    <property type="entry name" value="DNA-dir_RNAP_su2_hyb_sf"/>
</dbReference>
<dbReference type="GO" id="GO:0000428">
    <property type="term" value="C:DNA-directed RNA polymerase complex"/>
    <property type="evidence" value="ECO:0007669"/>
    <property type="project" value="UniProtKB-KW"/>
</dbReference>
<dbReference type="SMART" id="SM00305">
    <property type="entry name" value="HintC"/>
    <property type="match status" value="3"/>
</dbReference>
<dbReference type="GO" id="GO:0016539">
    <property type="term" value="P:intein-mediated protein splicing"/>
    <property type="evidence" value="ECO:0007669"/>
    <property type="project" value="InterPro"/>
</dbReference>
<dbReference type="GO" id="GO:0032549">
    <property type="term" value="F:ribonucleoside binding"/>
    <property type="evidence" value="ECO:0007669"/>
    <property type="project" value="InterPro"/>
</dbReference>
<evidence type="ECO:0000256" key="7">
    <source>
        <dbReference type="ARBA" id="ARBA00023000"/>
    </source>
</evidence>
<dbReference type="EC" id="2.7.7.6" evidence="2"/>
<dbReference type="InterPro" id="IPR007641">
    <property type="entry name" value="RNA_pol_Rpb2_7"/>
</dbReference>
<dbReference type="PROSITE" id="PS50818">
    <property type="entry name" value="INTEIN_C_TER"/>
    <property type="match status" value="2"/>
</dbReference>
<proteinExistence type="inferred from homology"/>
<dbReference type="GO" id="GO:0003677">
    <property type="term" value="F:DNA binding"/>
    <property type="evidence" value="ECO:0007669"/>
    <property type="project" value="InterPro"/>
</dbReference>
<evidence type="ECO:0000256" key="6">
    <source>
        <dbReference type="ARBA" id="ARBA00022813"/>
    </source>
</evidence>
<dbReference type="Gene3D" id="2.40.270.10">
    <property type="entry name" value="DNA-directed RNA polymerase, subunit 2, domain 6"/>
    <property type="match status" value="1"/>
</dbReference>
<keyword evidence="8" id="KW-0804">Transcription</keyword>
<dbReference type="Gene3D" id="2.170.16.10">
    <property type="entry name" value="Hedgehog/Intein (Hint) domain"/>
    <property type="match status" value="4"/>
</dbReference>
<evidence type="ECO:0000256" key="9">
    <source>
        <dbReference type="ARBA" id="ARBA00048552"/>
    </source>
</evidence>
<name>A0A481Z8K0_9VIRU</name>
<organism evidence="12">
    <name type="scientific">Pithovirus LCPAC304</name>
    <dbReference type="NCBI Taxonomy" id="2506594"/>
    <lineage>
        <taxon>Viruses</taxon>
        <taxon>Pithoviruses</taxon>
    </lineage>
</organism>
<evidence type="ECO:0000256" key="1">
    <source>
        <dbReference type="ARBA" id="ARBA00006835"/>
    </source>
</evidence>
<dbReference type="Pfam" id="PF14890">
    <property type="entry name" value="Intein_splicing"/>
    <property type="match status" value="1"/>
</dbReference>
<dbReference type="InterPro" id="IPR007645">
    <property type="entry name" value="RNA_pol_Rpb2_3"/>
</dbReference>
<comment type="catalytic activity">
    <reaction evidence="9">
        <text>RNA(n) + a ribonucleoside 5'-triphosphate = RNA(n+1) + diphosphate</text>
        <dbReference type="Rhea" id="RHEA:21248"/>
        <dbReference type="Rhea" id="RHEA-COMP:14527"/>
        <dbReference type="Rhea" id="RHEA-COMP:17342"/>
        <dbReference type="ChEBI" id="CHEBI:33019"/>
        <dbReference type="ChEBI" id="CHEBI:61557"/>
        <dbReference type="ChEBI" id="CHEBI:140395"/>
        <dbReference type="EC" id="2.7.7.6"/>
    </reaction>
</comment>
<comment type="similarity">
    <text evidence="1">Belongs to the RNA polymerase beta chain family.</text>
</comment>
<dbReference type="InterPro" id="IPR030934">
    <property type="entry name" value="Intein_C"/>
</dbReference>
<sequence>MWSKTFLEADEWKKVRDSLPKLIYDSWDSLSERLKRSSVTRCAQQLMESESTTEKAVDPFLRQIKTGEAFKPIKTIDDISTDLPMPNPLSAHLIPVEKADPGIPGEIVIDENGKLLKRYLRYTNFTKFLKDSYDEWLLNGLIPLIENQVIDVRGGRIRFAHVSLTPPRDGGQKLFPRMAREKGLTYGLDIHARVILEKDLGDGRVEEVTLGDNVSKTKKTLGRIPLMLGSKKCYLYGFSPSQLRAVQEDPSDPLGYFVVSGTEKVVLMHEKLRLNRIFVTSKKRGKDKEPEASITIETPRGTVRVNLVLGKSKRINFATRFKVEIKPSSEKGKERTEEEEQHDRRRAIRAAATAKKDGNYRYIGVEKLFYILRLLENPGISDEGDGADFERWPEFMTEKIVQFTKAEWRNKVEAEIGILRFKYPNEKPAFVKQEIARIKGGVNIHDAKDVDEVVRNLVMHEIFPQLNDLGDIENIFTLKSNMLALMVARLIEVNLGLEDYDDRDSWSNKRLESASRAMDQLMRAIWRRMVTNMKKELTNKNSIDSTAAIERQLSKIGITNIFNASFVGTNWGVQGSMKTNMTQIPNRESVVSLFSHMHRVEVATNRNDKQPSIRMIHGTQWGYICVTGDTQVSIDQNHTRPIRELEDGDKVVTVSKKDLSETPSRIQNYFETKPTKLLKITTMSGRTIKCTPDHPFLVQRSLKDAHQWVKAGDLKISDCVVVKHTLDVIQEEKDTKLVIDSALIPVQYRVELSKLGLLDCNLTQRHSEVLARLIGASITDGTIGKREKGYYNASFYLGEEADVMEISDDITFLGFACPSIRRKITHFGDKCVHKTWEVSKNGAFACLLVSLGAFVGKKTNQCRKIPEWIMNANLNTVRAFLSGFQGGDGGRVTAYHNVRKWKLSITPTHQFSTEKYYRETIRYLEQIQSLFSRFMINTTIEHKISSSNPVMYAVKLSFVGDLENISIYSNNITYSYCYEKRRKSSSAIEYAKYRAFSLKKRKESYDQAYSMFGTLSAKEISENTGIPTKQLYRLKSSAKKGKRIQARCSSDLLDYDIFVSKYKDLEDKLAIPIQTIQEIPVETVYDFETFHSNHSFIANGFVTHNCPAESPEGANCMGINTLVETPSGPIKIIELKNGDDVICVNPITHEKEVTQIYRHFTKPAEIFQLKVVGGWSAKATSDHPFLAKGNVWIELKDLDVGDCVYHDGEGCFLPITSITPIGEDSVCDFTTISDHHSFIGNGFVTHNCGIVKNLTVTAQVTYGKTDGNVLYEIIHARLEEDGDTMLFSKIPSSRHTSPVLVNGKFLGWCMGVELRRYMIQARRSQRIPIDAGITVDVRNALLIHTDTSRLVRPLLVVEPVTKDDGKVVLEPLIVTKGLMGAPIKTLFEEKVIEYVDSFEVESSGMVVATTFDSIKDPRRTEKMLVTSLSDFKKNKKNVQRRLKRKPKHEKLLKELAKWKVNIDSTESVLNKIRNTTPFSHVEMDPQSILGISASIIPYPNHNQGPRNTYQCLWEEEPVLMSNGTSKKIKDIKVGDNVLTFDPETMETFSTYVVDSYTRETDKKIVQVSTISGRHITVTSDHKMMTHRGWVEAGKLQLDDTLAISLEQNPMSNACKEWTILSIYDFEQKLKEHNVKDTLVRTHSSRLQKEGLLPLTSTHPKLYILARMFGFILTDGSLGVYRNRPTVQGDFGCVESAEEFENDVVTIGFNKVKIRDKISEFRGSIFHTKAVSHEGAFCSLILALGYRPGKMTTQSYLRAPRWITNTSVLVKREFLAGVQGGDGCKIRWNKMEKRGYNFVCGDTLMTVRNEYVQSLRHFMGDVAEAFKSFGIECKVVEYPAKYEGSTQCGVRIRCTSNNLQKYFSIVGYRYCLEKTVRSGKVVEYLRYKNQLVSSYRKEIKEIRRSLKEGKRIPIVAREHNVSYSRVSGISRALGNGREPTMRNLRVSEKPDKWTIHSLARTIFVPIISVDEKDRVKISDITTESATHSFIGGDGFCVHNSSMGKQALGINRAHTMACFSGKHKVLAYPNRPLFEPQLNQLLNLNAYPQGEMVWMMFGTFTGNTQEDAIVFNQASIDMGKFRLFKYNNIRVVFKSESNKVEELRRPSDLSEEELKNAYKHMNVNGLPTIGAHIEERQAVVGKVVMEGKEEIANDSLRLGYGEEGIVNQVIVTDNGAETIVKVQLRMLRIPIAGDKYSPRNAQKGTIGKIVPSWEMPYTEDGIIPDIIVNPHAMPSRMTMSFPMEIIASKAGAIKGERINATAFREFEAERFKSILRDYGYADDGKHVMYNGITGRALTARMYSGPVYYQALRHHVLDKIQVRRTGPYSATSRQPVKGRAKKGGLRFGEMERDAAIAHGASFFLQERLCGVSDRCIDIYCIKCGQIATALDQGYSCNLCEDEAVFAKAETTAALRLLNMLAGGFGIKQVPKF</sequence>
<dbReference type="InterPro" id="IPR004042">
    <property type="entry name" value="Intein_endonuc_central"/>
</dbReference>
<dbReference type="SUPFAM" id="SSF51294">
    <property type="entry name" value="Hedgehog/intein (Hint) domain"/>
    <property type="match status" value="3"/>
</dbReference>
<evidence type="ECO:0000313" key="12">
    <source>
        <dbReference type="EMBL" id="QBK91926.1"/>
    </source>
</evidence>
<dbReference type="GO" id="GO:0004519">
    <property type="term" value="F:endonuclease activity"/>
    <property type="evidence" value="ECO:0007669"/>
    <property type="project" value="InterPro"/>
</dbReference>
<dbReference type="InterPro" id="IPR014724">
    <property type="entry name" value="RNA_pol_RPB2_OB-fold"/>
</dbReference>
<evidence type="ECO:0000256" key="2">
    <source>
        <dbReference type="ARBA" id="ARBA00012418"/>
    </source>
</evidence>
<dbReference type="Pfam" id="PF04563">
    <property type="entry name" value="RNA_pol_Rpb2_1"/>
    <property type="match status" value="1"/>
</dbReference>
<dbReference type="Gene3D" id="3.90.1100.10">
    <property type="match status" value="2"/>
</dbReference>
<dbReference type="InterPro" id="IPR036844">
    <property type="entry name" value="Hint_dom_sf"/>
</dbReference>
<keyword evidence="3 12" id="KW-0240">DNA-directed RNA polymerase</keyword>
<accession>A0A481Z8K0</accession>